<comment type="caution">
    <text evidence="2">The sequence shown here is derived from an EMBL/GenBank/DDBJ whole genome shotgun (WGS) entry which is preliminary data.</text>
</comment>
<evidence type="ECO:0000256" key="1">
    <source>
        <dbReference type="SAM" id="MobiDB-lite"/>
    </source>
</evidence>
<keyword evidence="3" id="KW-1185">Reference proteome</keyword>
<evidence type="ECO:0000313" key="2">
    <source>
        <dbReference type="EMBL" id="GIE43852.1"/>
    </source>
</evidence>
<dbReference type="Proteomes" id="UP000631312">
    <property type="component" value="Unassembled WGS sequence"/>
</dbReference>
<evidence type="ECO:0000313" key="3">
    <source>
        <dbReference type="Proteomes" id="UP000631312"/>
    </source>
</evidence>
<feature type="region of interest" description="Disordered" evidence="1">
    <location>
        <begin position="305"/>
        <end position="364"/>
    </location>
</feature>
<reference evidence="2 3" key="1">
    <citation type="submission" date="2021-01" db="EMBL/GenBank/DDBJ databases">
        <title>Whole genome shotgun sequence of Actinoplanes lobatus NBRC 12513.</title>
        <authorList>
            <person name="Komaki H."/>
            <person name="Tamura T."/>
        </authorList>
    </citation>
    <scope>NUCLEOTIDE SEQUENCE [LARGE SCALE GENOMIC DNA]</scope>
    <source>
        <strain evidence="2 3">NBRC 12513</strain>
    </source>
</reference>
<feature type="compositionally biased region" description="Basic and acidic residues" evidence="1">
    <location>
        <begin position="211"/>
        <end position="224"/>
    </location>
</feature>
<sequence length="364" mass="39309">MKMGSGIEFECGHADPEETDEFSPYEDGYAVHEAGHVLVRYGEFETALKCMEFALDRGVVRADDDVMVIEETVERAGRPRESVVAPPVARVPTGEGGQPLRPPVDRFRGSTALLVAAALLGAFLVVAQLDAGGRAREEPQRLNSLVLQTVPEGEAQQLPVVQDGAAHRTEPETPAGAPPSAAPETTEPLDETVTVLRGPNRRGGISTAFVPRERGTRKNESRMRWKEVKSSRLVTTLQSPEDAECTWQFRGGDGTTSEYRTSQIAVEPGAARKVEVPVTRWRDVTAVAETDRAGRDCFMVDPVFERTGKDDTSPRPESTVPDRWLETAAPTATPEPAGTPAPTAEPETSDGLLQSADPGESAKE</sequence>
<feature type="region of interest" description="Disordered" evidence="1">
    <location>
        <begin position="1"/>
        <end position="21"/>
    </location>
</feature>
<feature type="compositionally biased region" description="Basic and acidic residues" evidence="1">
    <location>
        <begin position="305"/>
        <end position="314"/>
    </location>
</feature>
<dbReference type="RefSeq" id="WP_189638275.1">
    <property type="nucleotide sequence ID" value="NZ_BOMP01000113.1"/>
</dbReference>
<accession>A0ABQ4AS61</accession>
<dbReference type="EMBL" id="BOMP01000113">
    <property type="protein sequence ID" value="GIE43852.1"/>
    <property type="molecule type" value="Genomic_DNA"/>
</dbReference>
<evidence type="ECO:0008006" key="4">
    <source>
        <dbReference type="Google" id="ProtNLM"/>
    </source>
</evidence>
<gene>
    <name evidence="2" type="ORF">Alo02nite_67500</name>
</gene>
<proteinExistence type="predicted"/>
<name>A0ABQ4AS61_9ACTN</name>
<feature type="compositionally biased region" description="Low complexity" evidence="1">
    <location>
        <begin position="326"/>
        <end position="346"/>
    </location>
</feature>
<protein>
    <recommendedName>
        <fullName evidence="4">Tetratricopeptide repeat protein</fullName>
    </recommendedName>
</protein>
<feature type="region of interest" description="Disordered" evidence="1">
    <location>
        <begin position="163"/>
        <end position="224"/>
    </location>
</feature>
<organism evidence="2 3">
    <name type="scientific">Actinoplanes lobatus</name>
    <dbReference type="NCBI Taxonomy" id="113568"/>
    <lineage>
        <taxon>Bacteria</taxon>
        <taxon>Bacillati</taxon>
        <taxon>Actinomycetota</taxon>
        <taxon>Actinomycetes</taxon>
        <taxon>Micromonosporales</taxon>
        <taxon>Micromonosporaceae</taxon>
        <taxon>Actinoplanes</taxon>
    </lineage>
</organism>